<comment type="similarity">
    <text evidence="1">Belongs to the 5-formyltetrahydrofolate cyclo-ligase family.</text>
</comment>
<organism evidence="4 5">
    <name type="scientific">Helicobacter cetorum (strain ATCC BAA-429 / MIT 00-7128)</name>
    <dbReference type="NCBI Taxonomy" id="182217"/>
    <lineage>
        <taxon>Bacteria</taxon>
        <taxon>Pseudomonadati</taxon>
        <taxon>Campylobacterota</taxon>
        <taxon>Epsilonproteobacteria</taxon>
        <taxon>Campylobacterales</taxon>
        <taxon>Helicobacteraceae</taxon>
        <taxon>Helicobacter</taxon>
    </lineage>
</organism>
<sequence>MLLYCPLKHELDLLPLAFKLRQLNKRVWLPQSLKQANSLCRERFDIAPFRLPLRRLKFFDEPSPSCFYKRRLDCIIVPILGMDMDFRRVGFGAGMYDRSLPKLLKNQRKQPLVVFVSRELIMASKPLTHTYDIQANLYVNPRIVIKNNQKVRYGSQRINLCFIRSHCFLFDNRSNCVSHYEKDLSC</sequence>
<dbReference type="eggNOG" id="COG0212">
    <property type="taxonomic scope" value="Bacteria"/>
</dbReference>
<reference evidence="5" key="1">
    <citation type="submission" date="2012-04" db="EMBL/GenBank/DDBJ databases">
        <title>Complete genome sequence of Helicobacter cetorum strain MIT 00-7128.</title>
        <authorList>
            <person name="Kersulyte D."/>
            <person name="Berg D.E."/>
        </authorList>
    </citation>
    <scope>NUCLEOTIDE SEQUENCE [LARGE SCALE GENOMIC DNA]</scope>
    <source>
        <strain evidence="5">MIT 00-7128</strain>
    </source>
</reference>
<dbReference type="EMBL" id="CP003479">
    <property type="protein sequence ID" value="AFI04202.1"/>
    <property type="molecule type" value="Genomic_DNA"/>
</dbReference>
<evidence type="ECO:0000256" key="3">
    <source>
        <dbReference type="ARBA" id="ARBA00022840"/>
    </source>
</evidence>
<keyword evidence="2" id="KW-0547">Nucleotide-binding</keyword>
<evidence type="ECO:0000313" key="5">
    <source>
        <dbReference type="Proteomes" id="UP000005010"/>
    </source>
</evidence>
<dbReference type="Proteomes" id="UP000005010">
    <property type="component" value="Chromosome"/>
</dbReference>
<keyword evidence="3" id="KW-0067">ATP-binding</keyword>
<dbReference type="STRING" id="182217.HCW_04675"/>
<proteinExistence type="inferred from homology"/>
<dbReference type="Gene3D" id="3.40.50.10420">
    <property type="entry name" value="NagB/RpiA/CoA transferase-like"/>
    <property type="match status" value="1"/>
</dbReference>
<evidence type="ECO:0000256" key="1">
    <source>
        <dbReference type="ARBA" id="ARBA00010638"/>
    </source>
</evidence>
<dbReference type="PANTHER" id="PTHR23407">
    <property type="entry name" value="ATPASE INHIBITOR/5-FORMYLTETRAHYDROFOLATE CYCLO-LIGASE"/>
    <property type="match status" value="1"/>
</dbReference>
<dbReference type="AlphaFoldDB" id="I0EMN3"/>
<keyword evidence="5" id="KW-1185">Reference proteome</keyword>
<dbReference type="GO" id="GO:0005524">
    <property type="term" value="F:ATP binding"/>
    <property type="evidence" value="ECO:0007669"/>
    <property type="project" value="UniProtKB-KW"/>
</dbReference>
<dbReference type="InterPro" id="IPR037171">
    <property type="entry name" value="NagB/RpiA_transferase-like"/>
</dbReference>
<dbReference type="InterPro" id="IPR002698">
    <property type="entry name" value="FTHF_cligase"/>
</dbReference>
<dbReference type="GO" id="GO:0009396">
    <property type="term" value="P:folic acid-containing compound biosynthetic process"/>
    <property type="evidence" value="ECO:0007669"/>
    <property type="project" value="TreeGrafter"/>
</dbReference>
<dbReference type="PATRIC" id="fig|182217.3.peg.997"/>
<dbReference type="PANTHER" id="PTHR23407:SF1">
    <property type="entry name" value="5-FORMYLTETRAHYDROFOLATE CYCLO-LIGASE"/>
    <property type="match status" value="1"/>
</dbReference>
<protein>
    <recommendedName>
        <fullName evidence="6">5-formyltetrahydrofolate cyclo-ligase</fullName>
    </recommendedName>
</protein>
<evidence type="ECO:0000313" key="4">
    <source>
        <dbReference type="EMBL" id="AFI04202.1"/>
    </source>
</evidence>
<evidence type="ECO:0008006" key="6">
    <source>
        <dbReference type="Google" id="ProtNLM"/>
    </source>
</evidence>
<dbReference type="GO" id="GO:0035999">
    <property type="term" value="P:tetrahydrofolate interconversion"/>
    <property type="evidence" value="ECO:0007669"/>
    <property type="project" value="TreeGrafter"/>
</dbReference>
<dbReference type="SUPFAM" id="SSF100950">
    <property type="entry name" value="NagB/RpiA/CoA transferase-like"/>
    <property type="match status" value="1"/>
</dbReference>
<dbReference type="KEGG" id="hce:HCW_04675"/>
<evidence type="ECO:0000256" key="2">
    <source>
        <dbReference type="ARBA" id="ARBA00022741"/>
    </source>
</evidence>
<accession>I0EMN3</accession>
<gene>
    <name evidence="4" type="ordered locus">HCW_04675</name>
</gene>
<dbReference type="InterPro" id="IPR024185">
    <property type="entry name" value="FTHF_cligase-like_sf"/>
</dbReference>
<dbReference type="GO" id="GO:0030272">
    <property type="term" value="F:5-formyltetrahydrofolate cyclo-ligase activity"/>
    <property type="evidence" value="ECO:0007669"/>
    <property type="project" value="TreeGrafter"/>
</dbReference>
<name>I0EMN3_HELC0</name>
<dbReference type="HOGENOM" id="CLU_066245_3_0_7"/>
<dbReference type="Pfam" id="PF01812">
    <property type="entry name" value="5-FTHF_cyc-lig"/>
    <property type="match status" value="1"/>
</dbReference>